<dbReference type="Proteomes" id="UP000596092">
    <property type="component" value="Chromosome"/>
</dbReference>
<protein>
    <submittedName>
        <fullName evidence="3">Phosphoenolpyruvate synthase</fullName>
    </submittedName>
</protein>
<keyword evidence="4" id="KW-1185">Reference proteome</keyword>
<dbReference type="Gene3D" id="3.30.1490.20">
    <property type="entry name" value="ATP-grasp fold, A domain"/>
    <property type="match status" value="1"/>
</dbReference>
<feature type="domain" description="Pyruvate phosphate dikinase AMP/ATP-binding" evidence="2">
    <location>
        <begin position="974"/>
        <end position="1208"/>
    </location>
</feature>
<reference evidence="3 4" key="1">
    <citation type="submission" date="2020-05" db="EMBL/GenBank/DDBJ databases">
        <title>Complete genome of Desulfobulbus oligotrophicus.</title>
        <authorList>
            <person name="Podar M."/>
        </authorList>
    </citation>
    <scope>NUCLEOTIDE SEQUENCE [LARGE SCALE GENOMIC DNA]</scope>
    <source>
        <strain evidence="3 4">Prop6</strain>
    </source>
</reference>
<dbReference type="SUPFAM" id="SSF56059">
    <property type="entry name" value="Glutathione synthetase ATP-binding domain-like"/>
    <property type="match status" value="1"/>
</dbReference>
<dbReference type="EMBL" id="CP054140">
    <property type="protein sequence ID" value="QQG65369.1"/>
    <property type="molecule type" value="Genomic_DNA"/>
</dbReference>
<name>A0A7T5VCI6_9BACT</name>
<proteinExistence type="predicted"/>
<dbReference type="InterPro" id="IPR010121">
    <property type="entry name" value="Pyruvate_phosphate_dikinase"/>
</dbReference>
<evidence type="ECO:0000259" key="2">
    <source>
        <dbReference type="Pfam" id="PF01326"/>
    </source>
</evidence>
<dbReference type="RefSeq" id="WP_199264190.1">
    <property type="nucleotide sequence ID" value="NZ_CP054140.1"/>
</dbReference>
<dbReference type="GO" id="GO:0050242">
    <property type="term" value="F:pyruvate, phosphate dikinase activity"/>
    <property type="evidence" value="ECO:0007669"/>
    <property type="project" value="InterPro"/>
</dbReference>
<dbReference type="SUPFAM" id="SSF52009">
    <property type="entry name" value="Phosphohistidine domain"/>
    <property type="match status" value="1"/>
</dbReference>
<dbReference type="PANTHER" id="PTHR22931">
    <property type="entry name" value="PHOSPHOENOLPYRUVATE DIKINASE-RELATED"/>
    <property type="match status" value="1"/>
</dbReference>
<dbReference type="Gene3D" id="3.30.470.20">
    <property type="entry name" value="ATP-grasp fold, B domain"/>
    <property type="match status" value="1"/>
</dbReference>
<dbReference type="InterPro" id="IPR008279">
    <property type="entry name" value="PEP-util_enz_mobile_dom"/>
</dbReference>
<dbReference type="Pfam" id="PF00391">
    <property type="entry name" value="PEP-utilizers"/>
    <property type="match status" value="1"/>
</dbReference>
<dbReference type="InterPro" id="IPR036637">
    <property type="entry name" value="Phosphohistidine_dom_sf"/>
</dbReference>
<keyword evidence="3" id="KW-0670">Pyruvate</keyword>
<sequence>MPAGQCPIPLASDALKANLLETATSVQIHPELLLLRDVVCRYQGLLSKIDMLLYEVSHPYRNWKVIVPELRAYVLKNLHYYRDHDQGAEAFSLFMSIFFNALHESTRNEQLLRRILEAMLAYADKLIMSLDSSTLFRFAPALADFFAQLNDLDATDPKVLLFMAKGHYPVQKMAQRVLTLRQQQLEQPFDLRSLTLLMRTLLVRNYEYWLSEADPLPWFEQQCGDYCSQWQGQHLLTAISHQRINECKQSLEAIDFTDDYQPALERILELPTHMDLVRLYKEIPTKMVAVESDSEEAAHFVENRKLLFLFRIMETSGLSLIHEETLREINRSLVQLIRKQRFEEIEQFFVTTFHLLKANVRAYPHTSLQCIQVIGNEVFKRGNSRLVEAFLWETVRFGFQYANVRGVDEDWQPIANPAHLTNIRVWLTLIGQEPKWCSTLFSALIINLRLSGTCVRDTDLFQRDVTELLNQPIGPIYNLAKQFTKLMPVFFNEIGAEGELRDVSTELDEIHKRKDVLIHFLRKQAHVESSNLIVGFIEGIFTFWITLDRSYLSDYLPEEILREIATSGPYVDDQHELAARIKKELRFTRMGQILAWPDDEREAFLARQTDLAEVERQRFALLVRMYKLLHLKYNLSLPEIHKQLHHAINGGFPELSRLLDVLKKDDPIPCLEALLDELEHLREIILSSEHFEPKEEIYYKRHIAVDIPSVYGRYSERKFDALGLTFRLESLANIYLEKLFSTVNLSFITQATFIHILKCLRLFTRALQVDGIFSRRLDTYISLLAASIGIRRFSYTQHLDIMRGLSEGVKDIIYAYYTNIHQNNLSIIVPQIGKENLLSKYLNLWDDKNLPETVLRVAETFFRDLIATTFGLQHLDNFIGKVINTLEAQKDILDEKTLDLLMTYNPEKTISSLHSENLRTHNLIHLGNKGFNLAVLTRDRLPIPPAFIITTEVFRCYPAIRKFERARDEYMQRVRTSVTELEQLTGLIFGSPERPLLVSVRSGSAISMPGIMSTIHNVGTNEELVEEFVTLYPEKKYFAWDNFRRFQQSWGMGHGMDREDFQELMNTHKQQHRIQYKRDFSSEQMKLLALDYQQIVKGRGFTVPEDPWLQLIGAVDAVFDSWHTQKAQEYRHLMGVSDDWGTAVIVQTMVFGNLDRSAGSGVLFTAHPYRKVRRVALWGDYTIGDQGEDIVSGLVTSYPISVEQAELDGRDENKSLERLYPKIYERLLSISRDLVYEKEWNPQEIEFTFEGPEPEQLYILQTRDMITIKKKEHLNVFVDSDLAHKSILAKGIGVSGSAMSGKAVFSEENIISLRRREPDTPLILIRRDTVPEDIREISMADGVVTSRGGQTSHASVVATRLEKTCVVGCRDMQVYENEEYAEINGFRINFGAPIAIDGRHGLLIEGNYPLQEEVHILPL</sequence>
<dbReference type="KEGG" id="dog:HP555_05565"/>
<dbReference type="InterPro" id="IPR013815">
    <property type="entry name" value="ATP_grasp_subdomain_1"/>
</dbReference>
<dbReference type="Gene3D" id="3.50.30.10">
    <property type="entry name" value="Phosphohistidine domain"/>
    <property type="match status" value="1"/>
</dbReference>
<dbReference type="GO" id="GO:0005524">
    <property type="term" value="F:ATP binding"/>
    <property type="evidence" value="ECO:0007669"/>
    <property type="project" value="InterPro"/>
</dbReference>
<dbReference type="GO" id="GO:0016301">
    <property type="term" value="F:kinase activity"/>
    <property type="evidence" value="ECO:0007669"/>
    <property type="project" value="InterPro"/>
</dbReference>
<dbReference type="InterPro" id="IPR002192">
    <property type="entry name" value="PPDK_AMP/ATP-bd"/>
</dbReference>
<dbReference type="Gene3D" id="1.20.80.30">
    <property type="match status" value="1"/>
</dbReference>
<evidence type="ECO:0000313" key="4">
    <source>
        <dbReference type="Proteomes" id="UP000596092"/>
    </source>
</evidence>
<organism evidence="3 4">
    <name type="scientific">Desulfobulbus oligotrophicus</name>
    <dbReference type="NCBI Taxonomy" id="1909699"/>
    <lineage>
        <taxon>Bacteria</taxon>
        <taxon>Pseudomonadati</taxon>
        <taxon>Thermodesulfobacteriota</taxon>
        <taxon>Desulfobulbia</taxon>
        <taxon>Desulfobulbales</taxon>
        <taxon>Desulfobulbaceae</taxon>
        <taxon>Desulfobulbus</taxon>
    </lineage>
</organism>
<evidence type="ECO:0000259" key="1">
    <source>
        <dbReference type="Pfam" id="PF00391"/>
    </source>
</evidence>
<evidence type="ECO:0000313" key="3">
    <source>
        <dbReference type="EMBL" id="QQG65369.1"/>
    </source>
</evidence>
<dbReference type="PANTHER" id="PTHR22931:SF9">
    <property type="entry name" value="PYRUVATE, PHOSPHATE DIKINASE 1, CHLOROPLASTIC"/>
    <property type="match status" value="1"/>
</dbReference>
<accession>A0A7T5VCI6</accession>
<feature type="domain" description="PEP-utilising enzyme mobile" evidence="1">
    <location>
        <begin position="1321"/>
        <end position="1401"/>
    </location>
</feature>
<dbReference type="Pfam" id="PF01326">
    <property type="entry name" value="PPDK_N"/>
    <property type="match status" value="1"/>
</dbReference>
<gene>
    <name evidence="3" type="ORF">HP555_05565</name>
</gene>